<dbReference type="Pfam" id="PF12728">
    <property type="entry name" value="HTH_17"/>
    <property type="match status" value="1"/>
</dbReference>
<dbReference type="EMBL" id="MHUL01000019">
    <property type="protein sequence ID" value="OHA76974.1"/>
    <property type="molecule type" value="Genomic_DNA"/>
</dbReference>
<dbReference type="Proteomes" id="UP000178222">
    <property type="component" value="Unassembled WGS sequence"/>
</dbReference>
<evidence type="ECO:0000313" key="2">
    <source>
        <dbReference type="EMBL" id="OHA76974.1"/>
    </source>
</evidence>
<proteinExistence type="predicted"/>
<reference evidence="2 3" key="1">
    <citation type="journal article" date="2016" name="Nat. Commun.">
        <title>Thousands of microbial genomes shed light on interconnected biogeochemical processes in an aquifer system.</title>
        <authorList>
            <person name="Anantharaman K."/>
            <person name="Brown C.T."/>
            <person name="Hug L.A."/>
            <person name="Sharon I."/>
            <person name="Castelle C.J."/>
            <person name="Probst A.J."/>
            <person name="Thomas B.C."/>
            <person name="Singh A."/>
            <person name="Wilkins M.J."/>
            <person name="Karaoz U."/>
            <person name="Brodie E.L."/>
            <person name="Williams K.H."/>
            <person name="Hubbard S.S."/>
            <person name="Banfield J.F."/>
        </authorList>
    </citation>
    <scope>NUCLEOTIDE SEQUENCE [LARGE SCALE GENOMIC DNA]</scope>
</reference>
<evidence type="ECO:0000259" key="1">
    <source>
        <dbReference type="Pfam" id="PF12728"/>
    </source>
</evidence>
<feature type="domain" description="Helix-turn-helix" evidence="1">
    <location>
        <begin position="9"/>
        <end position="52"/>
    </location>
</feature>
<accession>A0A1G2RVX3</accession>
<dbReference type="AlphaFoldDB" id="A0A1G2RVX3"/>
<dbReference type="InterPro" id="IPR041657">
    <property type="entry name" value="HTH_17"/>
</dbReference>
<comment type="caution">
    <text evidence="2">The sequence shown here is derived from an EMBL/GenBank/DDBJ whole genome shotgun (WGS) entry which is preliminary data.</text>
</comment>
<dbReference type="SUPFAM" id="SSF46955">
    <property type="entry name" value="Putative DNA-binding domain"/>
    <property type="match status" value="1"/>
</dbReference>
<evidence type="ECO:0000313" key="3">
    <source>
        <dbReference type="Proteomes" id="UP000178222"/>
    </source>
</evidence>
<dbReference type="InterPro" id="IPR009061">
    <property type="entry name" value="DNA-bd_dom_put_sf"/>
</dbReference>
<dbReference type="InterPro" id="IPR010093">
    <property type="entry name" value="SinI_DNA-bd"/>
</dbReference>
<protein>
    <recommendedName>
        <fullName evidence="1">Helix-turn-helix domain-containing protein</fullName>
    </recommendedName>
</protein>
<name>A0A1G2RVX3_9BACT</name>
<sequence length="81" mass="9631">MAEINPKELYTTKETQDFLKVSSSTMKRMIKNGIIKAHRVGGTWRIWGDDILMLVSPKLEEKVYWKYKELKDKTKKAIEKW</sequence>
<organism evidence="2 3">
    <name type="scientific">Candidatus Wildermuthbacteria bacterium RIFCSPLOWO2_02_FULL_47_9c</name>
    <dbReference type="NCBI Taxonomy" id="1802466"/>
    <lineage>
        <taxon>Bacteria</taxon>
        <taxon>Candidatus Wildermuthiibacteriota</taxon>
    </lineage>
</organism>
<dbReference type="GO" id="GO:0003677">
    <property type="term" value="F:DNA binding"/>
    <property type="evidence" value="ECO:0007669"/>
    <property type="project" value="InterPro"/>
</dbReference>
<gene>
    <name evidence="2" type="ORF">A3J30_03115</name>
</gene>
<dbReference type="NCBIfam" id="TIGR01764">
    <property type="entry name" value="excise"/>
    <property type="match status" value="1"/>
</dbReference>